<gene>
    <name evidence="6" type="ORF">C943_00223</name>
</gene>
<evidence type="ECO:0000313" key="7">
    <source>
        <dbReference type="Proteomes" id="UP000010953"/>
    </source>
</evidence>
<dbReference type="eggNOG" id="COG3919">
    <property type="taxonomic scope" value="Bacteria"/>
</dbReference>
<dbReference type="SUPFAM" id="SSF56059">
    <property type="entry name" value="Glutathione synthetase ATP-binding domain-like"/>
    <property type="match status" value="1"/>
</dbReference>
<dbReference type="EMBL" id="AMZY02000001">
    <property type="protein sequence ID" value="EMS35450.1"/>
    <property type="molecule type" value="Genomic_DNA"/>
</dbReference>
<evidence type="ECO:0000313" key="6">
    <source>
        <dbReference type="EMBL" id="EMS35450.1"/>
    </source>
</evidence>
<dbReference type="PROSITE" id="PS50975">
    <property type="entry name" value="ATP_GRASP"/>
    <property type="match status" value="1"/>
</dbReference>
<dbReference type="Gene3D" id="3.40.50.20">
    <property type="match status" value="1"/>
</dbReference>
<keyword evidence="1" id="KW-0436">Ligase</keyword>
<dbReference type="Pfam" id="PF02655">
    <property type="entry name" value="ATP-grasp_3"/>
    <property type="match status" value="1"/>
</dbReference>
<dbReference type="OrthoDB" id="9803907at2"/>
<dbReference type="Gene3D" id="3.30.470.20">
    <property type="entry name" value="ATP-grasp fold, B domain"/>
    <property type="match status" value="1"/>
</dbReference>
<evidence type="ECO:0000256" key="2">
    <source>
        <dbReference type="ARBA" id="ARBA00022741"/>
    </source>
</evidence>
<comment type="caution">
    <text evidence="6">The sequence shown here is derived from an EMBL/GenBank/DDBJ whole genome shotgun (WGS) entry which is preliminary data.</text>
</comment>
<dbReference type="GO" id="GO:0046872">
    <property type="term" value="F:metal ion binding"/>
    <property type="evidence" value="ECO:0007669"/>
    <property type="project" value="InterPro"/>
</dbReference>
<organism evidence="6 7">
    <name type="scientific">Mariniradius saccharolyticus AK6</name>
    <dbReference type="NCBI Taxonomy" id="1239962"/>
    <lineage>
        <taxon>Bacteria</taxon>
        <taxon>Pseudomonadati</taxon>
        <taxon>Bacteroidota</taxon>
        <taxon>Cytophagia</taxon>
        <taxon>Cytophagales</taxon>
        <taxon>Cyclobacteriaceae</taxon>
        <taxon>Mariniradius</taxon>
    </lineage>
</organism>
<protein>
    <submittedName>
        <fullName evidence="6">Carbamoylphosphate synthase large subunit</fullName>
    </submittedName>
</protein>
<dbReference type="PANTHER" id="PTHR43585:SF2">
    <property type="entry name" value="ATP-GRASP ENZYME FSQD"/>
    <property type="match status" value="1"/>
</dbReference>
<sequence length="378" mass="44218">MNKSSQSFSVLVPDGERSLLRSLLNCFSHMKNIRLYVMSTKQDLPLRHSKYVDRFFYFQASNDPLDWIENINKITREHPIDVVMPIWEVAIKTLLENKDRLEHPKKLVPLPSLQNFTIARNKERLAAHLERFGIPGPKTTFFTPHLLECQEELKLKFPLLAKPLRGGGGIGILKFGDYESLIGYFKEIRTRETYILQEFITGEDFGCNVLCDKGEILAYTIQKGNLWDPSKPYSAQIGLDFLYEEKLFQTVKNLMKSLEWSGIADLDLLYHPESDTFYIIEINPRFWATLTAALMAGINYPHLLIQITMQQKIEPQRYKFMPYVNLDGLKILLKQNKRLIFNTSFIWHNTPLKYRLDDPLPIAYEAFLKVRDFFRKKV</sequence>
<evidence type="ECO:0000259" key="5">
    <source>
        <dbReference type="PROSITE" id="PS50975"/>
    </source>
</evidence>
<dbReference type="InParanoid" id="M7XDC8"/>
<keyword evidence="2 4" id="KW-0547">Nucleotide-binding</keyword>
<reference evidence="6" key="1">
    <citation type="submission" date="2013-01" db="EMBL/GenBank/DDBJ databases">
        <title>Genome assembly of Mariniradius saccharolyticus AK6.</title>
        <authorList>
            <person name="Vaidya B."/>
            <person name="Khatri I."/>
            <person name="Tanuku N.R.S."/>
            <person name="Subramanian S."/>
            <person name="Pinnaka A."/>
        </authorList>
    </citation>
    <scope>NUCLEOTIDE SEQUENCE [LARGE SCALE GENOMIC DNA]</scope>
    <source>
        <strain evidence="6">AK6</strain>
    </source>
</reference>
<dbReference type="Proteomes" id="UP000010953">
    <property type="component" value="Unassembled WGS sequence"/>
</dbReference>
<accession>M7XDC8</accession>
<dbReference type="InterPro" id="IPR011761">
    <property type="entry name" value="ATP-grasp"/>
</dbReference>
<evidence type="ECO:0000256" key="3">
    <source>
        <dbReference type="ARBA" id="ARBA00022840"/>
    </source>
</evidence>
<keyword evidence="3 4" id="KW-0067">ATP-binding</keyword>
<feature type="domain" description="ATP-grasp" evidence="5">
    <location>
        <begin position="126"/>
        <end position="309"/>
    </location>
</feature>
<evidence type="ECO:0000256" key="1">
    <source>
        <dbReference type="ARBA" id="ARBA00022598"/>
    </source>
</evidence>
<dbReference type="GO" id="GO:0016874">
    <property type="term" value="F:ligase activity"/>
    <property type="evidence" value="ECO:0007669"/>
    <property type="project" value="UniProtKB-KW"/>
</dbReference>
<proteinExistence type="predicted"/>
<dbReference type="PANTHER" id="PTHR43585">
    <property type="entry name" value="FUMIPYRROLE BIOSYNTHESIS PROTEIN C"/>
    <property type="match status" value="1"/>
</dbReference>
<dbReference type="GO" id="GO:0005524">
    <property type="term" value="F:ATP binding"/>
    <property type="evidence" value="ECO:0007669"/>
    <property type="project" value="UniProtKB-UniRule"/>
</dbReference>
<keyword evidence="7" id="KW-1185">Reference proteome</keyword>
<dbReference type="AlphaFoldDB" id="M7XDC8"/>
<dbReference type="InterPro" id="IPR003806">
    <property type="entry name" value="ATP-grasp_PylC-type"/>
</dbReference>
<dbReference type="InterPro" id="IPR052032">
    <property type="entry name" value="ATP-dep_AA_Ligase"/>
</dbReference>
<evidence type="ECO:0000256" key="4">
    <source>
        <dbReference type="PROSITE-ProRule" id="PRU00409"/>
    </source>
</evidence>
<name>M7XDC8_9BACT</name>